<reference evidence="2 3" key="1">
    <citation type="submission" date="2016-03" db="EMBL/GenBank/DDBJ databases">
        <authorList>
            <person name="Ploux O."/>
        </authorList>
    </citation>
    <scope>NUCLEOTIDE SEQUENCE [LARGE SCALE GENOMIC DNA]</scope>
    <source>
        <strain evidence="2 3">UAMH 11012</strain>
    </source>
</reference>
<gene>
    <name evidence="2" type="ORF">PAC_04548</name>
</gene>
<dbReference type="Proteomes" id="UP000184330">
    <property type="component" value="Unassembled WGS sequence"/>
</dbReference>
<feature type="region of interest" description="Disordered" evidence="1">
    <location>
        <begin position="1"/>
        <end position="57"/>
    </location>
</feature>
<dbReference type="EMBL" id="FJOG01000005">
    <property type="protein sequence ID" value="CZR54664.1"/>
    <property type="molecule type" value="Genomic_DNA"/>
</dbReference>
<evidence type="ECO:0000256" key="1">
    <source>
        <dbReference type="SAM" id="MobiDB-lite"/>
    </source>
</evidence>
<proteinExistence type="predicted"/>
<dbReference type="AlphaFoldDB" id="A0A1L7WPG3"/>
<protein>
    <submittedName>
        <fullName evidence="2">Uncharacterized protein</fullName>
    </submittedName>
</protein>
<organism evidence="2 3">
    <name type="scientific">Phialocephala subalpina</name>
    <dbReference type="NCBI Taxonomy" id="576137"/>
    <lineage>
        <taxon>Eukaryota</taxon>
        <taxon>Fungi</taxon>
        <taxon>Dikarya</taxon>
        <taxon>Ascomycota</taxon>
        <taxon>Pezizomycotina</taxon>
        <taxon>Leotiomycetes</taxon>
        <taxon>Helotiales</taxon>
        <taxon>Mollisiaceae</taxon>
        <taxon>Phialocephala</taxon>
        <taxon>Phialocephala fortinii species complex</taxon>
    </lineage>
</organism>
<accession>A0A1L7WPG3</accession>
<keyword evidence="3" id="KW-1185">Reference proteome</keyword>
<evidence type="ECO:0000313" key="2">
    <source>
        <dbReference type="EMBL" id="CZR54664.1"/>
    </source>
</evidence>
<sequence>MSVFGGQRKGEKGVVDRNRGGKVSRLNRKVASGLDGGEEEAGGLENGSKPDGAEQEGVEAHASFKAAVIFLEGVLIQMIRGSISKISSADRLDAVNILMTLENKVLPRSEHTGPGTKGAAVWLDMEAGIEEGEEEGSGRLIGLGGVEVEGVVLQLIQGVLRSGYWVLKAKSGSVTCLVCKRCSLSISDALLPWLTQEHTESLLCP</sequence>
<evidence type="ECO:0000313" key="3">
    <source>
        <dbReference type="Proteomes" id="UP000184330"/>
    </source>
</evidence>
<feature type="compositionally biased region" description="Basic and acidic residues" evidence="1">
    <location>
        <begin position="8"/>
        <end position="19"/>
    </location>
</feature>
<name>A0A1L7WPG3_9HELO</name>